<dbReference type="Proteomes" id="UP000198157">
    <property type="component" value="Unassembled WGS sequence"/>
</dbReference>
<feature type="signal peptide" evidence="14">
    <location>
        <begin position="1"/>
        <end position="22"/>
    </location>
</feature>
<keyword evidence="5 11" id="KW-0812">Transmembrane</keyword>
<evidence type="ECO:0000256" key="13">
    <source>
        <dbReference type="SAM" id="MobiDB-lite"/>
    </source>
</evidence>
<feature type="domain" description="TonB-dependent receptor-like beta-barrel" evidence="15">
    <location>
        <begin position="257"/>
        <end position="674"/>
    </location>
</feature>
<evidence type="ECO:0000313" key="17">
    <source>
        <dbReference type="EMBL" id="OWQ49943.1"/>
    </source>
</evidence>
<comment type="similarity">
    <text evidence="2">Belongs to the TonB-dependent receptor family. Hemoglobin/haptoglobin binding protein subfamily.</text>
</comment>
<dbReference type="GO" id="GO:0009279">
    <property type="term" value="C:cell outer membrane"/>
    <property type="evidence" value="ECO:0007669"/>
    <property type="project" value="UniProtKB-SubCell"/>
</dbReference>
<feature type="chain" id="PRO_5013281162" evidence="14">
    <location>
        <begin position="23"/>
        <end position="724"/>
    </location>
</feature>
<dbReference type="GO" id="GO:0015344">
    <property type="term" value="F:siderophore uptake transmembrane transporter activity"/>
    <property type="evidence" value="ECO:0007669"/>
    <property type="project" value="TreeGrafter"/>
</dbReference>
<dbReference type="EMBL" id="NIVS01000055">
    <property type="protein sequence ID" value="OWQ49943.1"/>
    <property type="molecule type" value="Genomic_DNA"/>
</dbReference>
<dbReference type="Pfam" id="PF07715">
    <property type="entry name" value="Plug"/>
    <property type="match status" value="1"/>
</dbReference>
<accession>A0A246HI17</accession>
<evidence type="ECO:0000256" key="10">
    <source>
        <dbReference type="ARBA" id="ARBA00023237"/>
    </source>
</evidence>
<protein>
    <submittedName>
        <fullName evidence="17">TonB-dependent receptor</fullName>
    </submittedName>
</protein>
<dbReference type="PANTHER" id="PTHR30069:SF29">
    <property type="entry name" value="HEMOGLOBIN AND HEMOGLOBIN-HAPTOGLOBIN-BINDING PROTEIN 1-RELATED"/>
    <property type="match status" value="1"/>
</dbReference>
<evidence type="ECO:0000256" key="14">
    <source>
        <dbReference type="SAM" id="SignalP"/>
    </source>
</evidence>
<dbReference type="GO" id="GO:0044718">
    <property type="term" value="P:siderophore transmembrane transport"/>
    <property type="evidence" value="ECO:0007669"/>
    <property type="project" value="TreeGrafter"/>
</dbReference>
<keyword evidence="9 17" id="KW-0675">Receptor</keyword>
<dbReference type="Gene3D" id="2.40.170.20">
    <property type="entry name" value="TonB-dependent receptor, beta-barrel domain"/>
    <property type="match status" value="1"/>
</dbReference>
<dbReference type="InterPro" id="IPR000531">
    <property type="entry name" value="Beta-barrel_TonB"/>
</dbReference>
<feature type="compositionally biased region" description="Polar residues" evidence="13">
    <location>
        <begin position="169"/>
        <end position="183"/>
    </location>
</feature>
<keyword evidence="7 12" id="KW-0798">TonB box</keyword>
<evidence type="ECO:0000256" key="1">
    <source>
        <dbReference type="ARBA" id="ARBA00004571"/>
    </source>
</evidence>
<feature type="region of interest" description="Disordered" evidence="13">
    <location>
        <begin position="169"/>
        <end position="192"/>
    </location>
</feature>
<dbReference type="InterPro" id="IPR039426">
    <property type="entry name" value="TonB-dep_rcpt-like"/>
</dbReference>
<evidence type="ECO:0000256" key="9">
    <source>
        <dbReference type="ARBA" id="ARBA00023170"/>
    </source>
</evidence>
<evidence type="ECO:0000259" key="15">
    <source>
        <dbReference type="Pfam" id="PF00593"/>
    </source>
</evidence>
<keyword evidence="8 11" id="KW-0472">Membrane</keyword>
<organism evidence="17 18">
    <name type="scientific">Stenotrophomonas maltophilia</name>
    <name type="common">Pseudomonas maltophilia</name>
    <name type="synonym">Xanthomonas maltophilia</name>
    <dbReference type="NCBI Taxonomy" id="40324"/>
    <lineage>
        <taxon>Bacteria</taxon>
        <taxon>Pseudomonadati</taxon>
        <taxon>Pseudomonadota</taxon>
        <taxon>Gammaproteobacteria</taxon>
        <taxon>Lysobacterales</taxon>
        <taxon>Lysobacteraceae</taxon>
        <taxon>Stenotrophomonas</taxon>
        <taxon>Stenotrophomonas maltophilia group</taxon>
    </lineage>
</organism>
<evidence type="ECO:0000313" key="18">
    <source>
        <dbReference type="Proteomes" id="UP000198157"/>
    </source>
</evidence>
<keyword evidence="10 11" id="KW-0998">Cell outer membrane</keyword>
<comment type="caution">
    <text evidence="17">The sequence shown here is derived from an EMBL/GenBank/DDBJ whole genome shotgun (WGS) entry which is preliminary data.</text>
</comment>
<dbReference type="InterPro" id="IPR037066">
    <property type="entry name" value="Plug_dom_sf"/>
</dbReference>
<evidence type="ECO:0000256" key="12">
    <source>
        <dbReference type="RuleBase" id="RU003357"/>
    </source>
</evidence>
<dbReference type="OrthoDB" id="9764669at2"/>
<dbReference type="AlphaFoldDB" id="A0A246HI17"/>
<sequence>MSPTLRIVFALTPLCAAFSSAAQSLPVPQTPPPTELDTVQVQGPAYDARREDTATRIVVGAEALRQHGDIGLLDALKRLPGITVGTGAPGRSGALSLRGLGAGYTQILLNGQKAPAGFDLDSLTPEMVERVEILRAPTADQRGEAIAGSINIVLAAGARKDIEQLSVTWGNSQGRNTPSVSWQRNRRADHRSSAITATASRREFLVEETGTERAWDPQETPTVLRDTTLRASGHRDVLSLAPSLETTLENGDIFALQGFADASRFNRITDIDWTTTLGAPLQTTRYQQRTRIDVAQANGSVTWTRAFERGGTFTTKLRLGGNRERYTYREQGQAPDGQQNLDDHTDARLTVRDRNSTGKYTLPARGRHALQLGWEGSEDRRDEARVQRLLPVSDDREIWISDLAFDARIRRLALYAQDDISLSERWSLYAGARWEQIQTRSEGSSFSGIHRRDQVLSPVLQSLWKVPGTQGDQLRVALTRTYRSPSLASLIPRPYTSTNNRPLNPDERGNPALRPELATGVDLSYETYGKEGAQLSVGGYARRISDVIRTETQLQDGRWVASPVNGGTAMTWGVEMDAAVRLSQLLAGAPAVALRVNATANDSRVEDVPGPDNRLDEQVRFSSTLGADYQIRTGWTIGGSYTYRTGGTVQVSPGQFEISAYGRELDLYSLWSLGAGSKLRVSLANALHRSLYTGQGRISAEGTEQLRRQRKASPLLRVQLELPL</sequence>
<dbReference type="PANTHER" id="PTHR30069">
    <property type="entry name" value="TONB-DEPENDENT OUTER MEMBRANE RECEPTOR"/>
    <property type="match status" value="1"/>
</dbReference>
<dbReference type="PROSITE" id="PS52016">
    <property type="entry name" value="TONB_DEPENDENT_REC_3"/>
    <property type="match status" value="1"/>
</dbReference>
<keyword evidence="3 11" id="KW-0813">Transport</keyword>
<dbReference type="Pfam" id="PF00593">
    <property type="entry name" value="TonB_dep_Rec_b-barrel"/>
    <property type="match status" value="1"/>
</dbReference>
<evidence type="ECO:0000256" key="5">
    <source>
        <dbReference type="ARBA" id="ARBA00022692"/>
    </source>
</evidence>
<dbReference type="SUPFAM" id="SSF56935">
    <property type="entry name" value="Porins"/>
    <property type="match status" value="1"/>
</dbReference>
<dbReference type="Gene3D" id="2.170.130.10">
    <property type="entry name" value="TonB-dependent receptor, plug domain"/>
    <property type="match status" value="1"/>
</dbReference>
<evidence type="ECO:0000256" key="6">
    <source>
        <dbReference type="ARBA" id="ARBA00022729"/>
    </source>
</evidence>
<gene>
    <name evidence="17" type="ORF">CEE60_18315</name>
</gene>
<reference evidence="17 18" key="1">
    <citation type="submission" date="2017-06" db="EMBL/GenBank/DDBJ databases">
        <authorList>
            <person name="Kim H.J."/>
            <person name="Triplett B.A."/>
        </authorList>
    </citation>
    <scope>NUCLEOTIDE SEQUENCE [LARGE SCALE GENOMIC DNA]</scope>
    <source>
        <strain evidence="17 18">13146</strain>
    </source>
</reference>
<dbReference type="InterPro" id="IPR036942">
    <property type="entry name" value="Beta-barrel_TonB_sf"/>
</dbReference>
<evidence type="ECO:0000256" key="3">
    <source>
        <dbReference type="ARBA" id="ARBA00022448"/>
    </source>
</evidence>
<comment type="subcellular location">
    <subcellularLocation>
        <location evidence="1 11">Cell outer membrane</location>
        <topology evidence="1 11">Multi-pass membrane protein</topology>
    </subcellularLocation>
</comment>
<keyword evidence="6 14" id="KW-0732">Signal</keyword>
<evidence type="ECO:0000256" key="11">
    <source>
        <dbReference type="PROSITE-ProRule" id="PRU01360"/>
    </source>
</evidence>
<evidence type="ECO:0000256" key="4">
    <source>
        <dbReference type="ARBA" id="ARBA00022452"/>
    </source>
</evidence>
<feature type="region of interest" description="Disordered" evidence="13">
    <location>
        <begin position="491"/>
        <end position="514"/>
    </location>
</feature>
<evidence type="ECO:0000256" key="2">
    <source>
        <dbReference type="ARBA" id="ARBA00008143"/>
    </source>
</evidence>
<evidence type="ECO:0000256" key="8">
    <source>
        <dbReference type="ARBA" id="ARBA00023136"/>
    </source>
</evidence>
<feature type="domain" description="TonB-dependent receptor plug" evidence="16">
    <location>
        <begin position="50"/>
        <end position="148"/>
    </location>
</feature>
<proteinExistence type="inferred from homology"/>
<evidence type="ECO:0000259" key="16">
    <source>
        <dbReference type="Pfam" id="PF07715"/>
    </source>
</evidence>
<evidence type="ECO:0000256" key="7">
    <source>
        <dbReference type="ARBA" id="ARBA00023077"/>
    </source>
</evidence>
<name>A0A246HI17_STEMA</name>
<dbReference type="CDD" id="cd01347">
    <property type="entry name" value="ligand_gated_channel"/>
    <property type="match status" value="1"/>
</dbReference>
<dbReference type="InterPro" id="IPR012910">
    <property type="entry name" value="Plug_dom"/>
</dbReference>
<keyword evidence="4 11" id="KW-1134">Transmembrane beta strand</keyword>